<evidence type="ECO:0000256" key="3">
    <source>
        <dbReference type="ARBA" id="ARBA00022630"/>
    </source>
</evidence>
<keyword evidence="5" id="KW-0560">Oxidoreductase</keyword>
<keyword evidence="3" id="KW-0285">Flavoprotein</keyword>
<comment type="similarity">
    <text evidence="2">Belongs to the nitroreductase family.</text>
</comment>
<comment type="cofactor">
    <cofactor evidence="1">
        <name>FMN</name>
        <dbReference type="ChEBI" id="CHEBI:58210"/>
    </cofactor>
</comment>
<proteinExistence type="inferred from homology"/>
<feature type="domain" description="Nitroreductase" evidence="6">
    <location>
        <begin position="5"/>
        <end position="60"/>
    </location>
</feature>
<dbReference type="InterPro" id="IPR029479">
    <property type="entry name" value="Nitroreductase"/>
</dbReference>
<keyword evidence="4" id="KW-0288">FMN</keyword>
<reference evidence="7 8" key="1">
    <citation type="submission" date="2019-02" db="EMBL/GenBank/DDBJ databases">
        <title>Peptostreptococcaceae bacterium ZHW00191 nov., a new bacterium isolated from the human gut.</title>
        <authorList>
            <person name="Zhou H.-W."/>
            <person name="Chen X.-J."/>
        </authorList>
    </citation>
    <scope>NUCLEOTIDE SEQUENCE [LARGE SCALE GENOMIC DNA]</scope>
    <source>
        <strain evidence="7 8">ZHW00191</strain>
    </source>
</reference>
<dbReference type="SUPFAM" id="SSF55469">
    <property type="entry name" value="FMN-dependent nitroreductase-like"/>
    <property type="match status" value="1"/>
</dbReference>
<dbReference type="InterPro" id="IPR000415">
    <property type="entry name" value="Nitroreductase-like"/>
</dbReference>
<organism evidence="7 8">
    <name type="scientific">Peptacetobacter hominis</name>
    <dbReference type="NCBI Taxonomy" id="2743610"/>
    <lineage>
        <taxon>Bacteria</taxon>
        <taxon>Bacillati</taxon>
        <taxon>Bacillota</taxon>
        <taxon>Clostridia</taxon>
        <taxon>Peptostreptococcales</taxon>
        <taxon>Peptostreptococcaceae</taxon>
        <taxon>Peptacetobacter</taxon>
    </lineage>
</organism>
<sequence length="164" mass="18983">MNSIFHRTSVRSYLEKPVEDEKIEKILRAAMASPSAVNQQPWEFYVVTEKEMLKKLSEASQYSKMVEKSAVTFVVCYRNDSIRAEYREIDCAACTENMLLEIDNLGLGAVWIGIAPIEERMKYVESVLDMPENLRAFALVSCGYPEKEQLQKDRFDISRVHYIK</sequence>
<evidence type="ECO:0000259" key="6">
    <source>
        <dbReference type="Pfam" id="PF00881"/>
    </source>
</evidence>
<dbReference type="OrthoDB" id="9812105at2"/>
<name>A0A544QXR1_9FIRM</name>
<evidence type="ECO:0000313" key="8">
    <source>
        <dbReference type="Proteomes" id="UP000317863"/>
    </source>
</evidence>
<dbReference type="GO" id="GO:0016491">
    <property type="term" value="F:oxidoreductase activity"/>
    <property type="evidence" value="ECO:0007669"/>
    <property type="project" value="UniProtKB-KW"/>
</dbReference>
<protein>
    <submittedName>
        <fullName evidence="7">Nitroreductase family protein</fullName>
    </submittedName>
</protein>
<gene>
    <name evidence="7" type="ORF">EXD82_01475</name>
</gene>
<dbReference type="EMBL" id="SGJB01000002">
    <property type="protein sequence ID" value="TQQ85444.1"/>
    <property type="molecule type" value="Genomic_DNA"/>
</dbReference>
<dbReference type="CDD" id="cd02150">
    <property type="entry name" value="nitroreductase"/>
    <property type="match status" value="1"/>
</dbReference>
<dbReference type="RefSeq" id="WP_142535148.1">
    <property type="nucleotide sequence ID" value="NZ_SGJB01000002.1"/>
</dbReference>
<keyword evidence="8" id="KW-1185">Reference proteome</keyword>
<evidence type="ECO:0000256" key="1">
    <source>
        <dbReference type="ARBA" id="ARBA00001917"/>
    </source>
</evidence>
<dbReference type="Pfam" id="PF00881">
    <property type="entry name" value="Nitroreductase"/>
    <property type="match status" value="2"/>
</dbReference>
<comment type="caution">
    <text evidence="7">The sequence shown here is derived from an EMBL/GenBank/DDBJ whole genome shotgun (WGS) entry which is preliminary data.</text>
</comment>
<dbReference type="PANTHER" id="PTHR43673">
    <property type="entry name" value="NAD(P)H NITROREDUCTASE YDGI-RELATED"/>
    <property type="match status" value="1"/>
</dbReference>
<evidence type="ECO:0000256" key="2">
    <source>
        <dbReference type="ARBA" id="ARBA00007118"/>
    </source>
</evidence>
<dbReference type="PANTHER" id="PTHR43673:SF2">
    <property type="entry name" value="NITROREDUCTASE"/>
    <property type="match status" value="1"/>
</dbReference>
<accession>A0A544QXR1</accession>
<feature type="domain" description="Nitroreductase" evidence="6">
    <location>
        <begin position="65"/>
        <end position="144"/>
    </location>
</feature>
<evidence type="ECO:0000256" key="5">
    <source>
        <dbReference type="ARBA" id="ARBA00023002"/>
    </source>
</evidence>
<dbReference type="AlphaFoldDB" id="A0A544QXR1"/>
<dbReference type="Gene3D" id="3.40.109.10">
    <property type="entry name" value="NADH Oxidase"/>
    <property type="match status" value="1"/>
</dbReference>
<dbReference type="Proteomes" id="UP000317863">
    <property type="component" value="Unassembled WGS sequence"/>
</dbReference>
<evidence type="ECO:0000313" key="7">
    <source>
        <dbReference type="EMBL" id="TQQ85444.1"/>
    </source>
</evidence>
<evidence type="ECO:0000256" key="4">
    <source>
        <dbReference type="ARBA" id="ARBA00022643"/>
    </source>
</evidence>